<evidence type="ECO:0000313" key="2">
    <source>
        <dbReference type="Proteomes" id="UP000724672"/>
    </source>
</evidence>
<keyword evidence="2" id="KW-1185">Reference proteome</keyword>
<comment type="caution">
    <text evidence="1">The sequence shown here is derived from an EMBL/GenBank/DDBJ whole genome shotgun (WGS) entry which is preliminary data.</text>
</comment>
<dbReference type="RefSeq" id="WP_203365917.1">
    <property type="nucleotide sequence ID" value="NZ_WSFT01000025.1"/>
</dbReference>
<gene>
    <name evidence="1" type="ORF">GOQ27_05915</name>
</gene>
<evidence type="ECO:0000313" key="1">
    <source>
        <dbReference type="EMBL" id="MBS4537988.1"/>
    </source>
</evidence>
<dbReference type="AlphaFoldDB" id="A0A942USX6"/>
<dbReference type="InterPro" id="IPR025617">
    <property type="entry name" value="YqzL"/>
</dbReference>
<protein>
    <submittedName>
        <fullName evidence="1">YqzL family protein</fullName>
    </submittedName>
</protein>
<dbReference type="EMBL" id="WSFT01000025">
    <property type="protein sequence ID" value="MBS4537988.1"/>
    <property type="molecule type" value="Genomic_DNA"/>
</dbReference>
<sequence length="29" mass="3494">MVNAQFYWHVFELTGSINAYLMYKNLLIN</sequence>
<name>A0A942USX6_9FIRM</name>
<dbReference type="Pfam" id="PF14006">
    <property type="entry name" value="YqzL"/>
    <property type="match status" value="1"/>
</dbReference>
<reference evidence="1" key="1">
    <citation type="submission" date="2019-12" db="EMBL/GenBank/DDBJ databases">
        <title>Clostridiaceae gen. nov. sp. nov., isolated from sediment in Xinjiang, China.</title>
        <authorList>
            <person name="Zhang R."/>
        </authorList>
    </citation>
    <scope>NUCLEOTIDE SEQUENCE</scope>
    <source>
        <strain evidence="1">D2Q-11</strain>
    </source>
</reference>
<organism evidence="1 2">
    <name type="scientific">Anaeromonas frigoriresistens</name>
    <dbReference type="NCBI Taxonomy" id="2683708"/>
    <lineage>
        <taxon>Bacteria</taxon>
        <taxon>Bacillati</taxon>
        <taxon>Bacillota</taxon>
        <taxon>Tissierellia</taxon>
        <taxon>Tissierellales</taxon>
        <taxon>Thermohalobacteraceae</taxon>
        <taxon>Anaeromonas</taxon>
    </lineage>
</organism>
<proteinExistence type="predicted"/>
<dbReference type="Proteomes" id="UP000724672">
    <property type="component" value="Unassembled WGS sequence"/>
</dbReference>
<accession>A0A942USX6</accession>